<dbReference type="InterPro" id="IPR017896">
    <property type="entry name" value="4Fe4S_Fe-S-bd"/>
</dbReference>
<proteinExistence type="predicted"/>
<gene>
    <name evidence="6" type="ORF">MESINF_0270</name>
</gene>
<evidence type="ECO:0000256" key="4">
    <source>
        <dbReference type="ARBA" id="ARBA00023014"/>
    </source>
</evidence>
<feature type="domain" description="4Fe-4S ferredoxin-type" evidence="5">
    <location>
        <begin position="292"/>
        <end position="321"/>
    </location>
</feature>
<dbReference type="AlphaFoldDB" id="A0A7Z7LCU0"/>
<accession>A0A7Z7LCU0</accession>
<sequence>MNRVAILSSPEYAKCREKIAEGLDLLNFNEDVRGKKVLLKPNLLSARTPDSSVTTHPEIVRAVAEIFLRRGAKVSVGDSPARVSTIAAARVAGIESVCRELEIPLVDFDDPVSVVLEEGTYRNFEIARPVLEADLVVNLAKLKTHSLTLVTFGVKNLFGCIPGARKQGWHFRARNMIDFSRMLLDLARYLKPSLTILDGVEGMDGNGPSNGRKIYPGIVALSRNVFSLDDAIAELFQVKHSKVPLLRMAREENLVGEYEIVGDAPVPSRLVLPETNYIAVYGAGFLRHFVTKFPKIDKKKCIECRNCERTCPVGAIDINRFRIDYSKCITCYVCHEICPENAIVFKRRFNI</sequence>
<evidence type="ECO:0000256" key="3">
    <source>
        <dbReference type="ARBA" id="ARBA00023004"/>
    </source>
</evidence>
<dbReference type="GO" id="GO:0046872">
    <property type="term" value="F:metal ion binding"/>
    <property type="evidence" value="ECO:0007669"/>
    <property type="project" value="UniProtKB-KW"/>
</dbReference>
<dbReference type="Proteomes" id="UP000250796">
    <property type="component" value="Chromosome MESINF"/>
</dbReference>
<dbReference type="Pfam" id="PF04015">
    <property type="entry name" value="DUF362"/>
    <property type="match status" value="1"/>
</dbReference>
<dbReference type="SUPFAM" id="SSF54862">
    <property type="entry name" value="4Fe-4S ferredoxins"/>
    <property type="match status" value="1"/>
</dbReference>
<dbReference type="PROSITE" id="PS00198">
    <property type="entry name" value="4FE4S_FER_1"/>
    <property type="match status" value="1"/>
</dbReference>
<dbReference type="PANTHER" id="PTHR24960:SF76">
    <property type="entry name" value="4FE-4S FERREDOXIN-TYPE DOMAIN-CONTAINING PROTEIN"/>
    <property type="match status" value="1"/>
</dbReference>
<dbReference type="InterPro" id="IPR050157">
    <property type="entry name" value="PSI_iron-sulfur_center"/>
</dbReference>
<dbReference type="Pfam" id="PF13237">
    <property type="entry name" value="Fer4_10"/>
    <property type="match status" value="1"/>
</dbReference>
<evidence type="ECO:0000256" key="1">
    <source>
        <dbReference type="ARBA" id="ARBA00022485"/>
    </source>
</evidence>
<keyword evidence="7" id="KW-1185">Reference proteome</keyword>
<dbReference type="Gene3D" id="3.30.70.20">
    <property type="match status" value="1"/>
</dbReference>
<keyword evidence="4" id="KW-0411">Iron-sulfur</keyword>
<dbReference type="EMBL" id="LS974202">
    <property type="protein sequence ID" value="SSC11719.1"/>
    <property type="molecule type" value="Genomic_DNA"/>
</dbReference>
<dbReference type="KEGG" id="minf:MESINF_0270"/>
<dbReference type="PANTHER" id="PTHR24960">
    <property type="entry name" value="PHOTOSYSTEM I IRON-SULFUR CENTER-RELATED"/>
    <property type="match status" value="1"/>
</dbReference>
<name>A0A7Z7LCU0_9BACT</name>
<dbReference type="GO" id="GO:0051539">
    <property type="term" value="F:4 iron, 4 sulfur cluster binding"/>
    <property type="evidence" value="ECO:0007669"/>
    <property type="project" value="UniProtKB-KW"/>
</dbReference>
<protein>
    <recommendedName>
        <fullName evidence="5">4Fe-4S ferredoxin-type domain-containing protein</fullName>
    </recommendedName>
</protein>
<organism evidence="6 7">
    <name type="scientific">Mesotoga infera</name>
    <dbReference type="NCBI Taxonomy" id="1236046"/>
    <lineage>
        <taxon>Bacteria</taxon>
        <taxon>Thermotogati</taxon>
        <taxon>Thermotogota</taxon>
        <taxon>Thermotogae</taxon>
        <taxon>Kosmotogales</taxon>
        <taxon>Kosmotogaceae</taxon>
        <taxon>Mesotoga</taxon>
    </lineage>
</organism>
<feature type="domain" description="4Fe-4S ferredoxin-type" evidence="5">
    <location>
        <begin position="322"/>
        <end position="348"/>
    </location>
</feature>
<keyword evidence="2" id="KW-0479">Metal-binding</keyword>
<evidence type="ECO:0000256" key="2">
    <source>
        <dbReference type="ARBA" id="ARBA00022723"/>
    </source>
</evidence>
<evidence type="ECO:0000313" key="6">
    <source>
        <dbReference type="EMBL" id="SSC11719.1"/>
    </source>
</evidence>
<keyword evidence="3" id="KW-0408">Iron</keyword>
<keyword evidence="1" id="KW-0004">4Fe-4S</keyword>
<dbReference type="InterPro" id="IPR007160">
    <property type="entry name" value="DUF362"/>
</dbReference>
<reference evidence="6 7" key="1">
    <citation type="submission" date="2017-01" db="EMBL/GenBank/DDBJ databases">
        <authorList>
            <person name="Erauso G."/>
        </authorList>
    </citation>
    <scope>NUCLEOTIDE SEQUENCE [LARGE SCALE GENOMIC DNA]</scope>
    <source>
        <strain evidence="6">MESINF1</strain>
    </source>
</reference>
<evidence type="ECO:0000313" key="7">
    <source>
        <dbReference type="Proteomes" id="UP000250796"/>
    </source>
</evidence>
<dbReference type="InterPro" id="IPR017900">
    <property type="entry name" value="4Fe4S_Fe_S_CS"/>
</dbReference>
<dbReference type="PROSITE" id="PS51379">
    <property type="entry name" value="4FE4S_FER_2"/>
    <property type="match status" value="2"/>
</dbReference>
<evidence type="ECO:0000259" key="5">
    <source>
        <dbReference type="PROSITE" id="PS51379"/>
    </source>
</evidence>